<keyword evidence="3" id="KW-1185">Reference proteome</keyword>
<protein>
    <submittedName>
        <fullName evidence="2">Uncharacterized protein</fullName>
    </submittedName>
</protein>
<keyword evidence="1" id="KW-1133">Transmembrane helix</keyword>
<dbReference type="AlphaFoldDB" id="A0AAP0QLJ3"/>
<dbReference type="PANTHER" id="PTHR34287">
    <property type="entry name" value="OS06G0551500 PROTEIN-RELATED"/>
    <property type="match status" value="1"/>
</dbReference>
<name>A0AAP0QLJ3_9ROSI</name>
<dbReference type="EMBL" id="JBCGBO010000005">
    <property type="protein sequence ID" value="KAK9199100.1"/>
    <property type="molecule type" value="Genomic_DNA"/>
</dbReference>
<accession>A0AAP0QLJ3</accession>
<sequence>MAINEASLEKINSCCSCESTSSSPTSSTTGSSTTVQMVSKLVSDRLQGKFFDALQYDFEYEQSGLWSPPVPRKVYLNSPGKICSDDEMFSKLKRAKKACRWRFFCFNIMIFAVFSSYVSYLLLLIFAGPLMLLKLKDFLVGLVINLSHQLHLHGLTESLMITTILALGSKVSGQKGNSQVLNGNKNDPSADIICNLHASERDFRLRFCC</sequence>
<evidence type="ECO:0000313" key="2">
    <source>
        <dbReference type="EMBL" id="KAK9199100.1"/>
    </source>
</evidence>
<organism evidence="2 3">
    <name type="scientific">Citrus x changshan-huyou</name>
    <dbReference type="NCBI Taxonomy" id="2935761"/>
    <lineage>
        <taxon>Eukaryota</taxon>
        <taxon>Viridiplantae</taxon>
        <taxon>Streptophyta</taxon>
        <taxon>Embryophyta</taxon>
        <taxon>Tracheophyta</taxon>
        <taxon>Spermatophyta</taxon>
        <taxon>Magnoliopsida</taxon>
        <taxon>eudicotyledons</taxon>
        <taxon>Gunneridae</taxon>
        <taxon>Pentapetalae</taxon>
        <taxon>rosids</taxon>
        <taxon>malvids</taxon>
        <taxon>Sapindales</taxon>
        <taxon>Rutaceae</taxon>
        <taxon>Aurantioideae</taxon>
        <taxon>Citrus</taxon>
    </lineage>
</organism>
<keyword evidence="1" id="KW-0812">Transmembrane</keyword>
<dbReference type="Proteomes" id="UP001428341">
    <property type="component" value="Unassembled WGS sequence"/>
</dbReference>
<reference evidence="2 3" key="1">
    <citation type="submission" date="2024-05" db="EMBL/GenBank/DDBJ databases">
        <title>Haplotype-resolved chromosome-level genome assembly of Huyou (Citrus changshanensis).</title>
        <authorList>
            <person name="Miao C."/>
            <person name="Chen W."/>
            <person name="Wu Y."/>
            <person name="Wang L."/>
            <person name="Zhao S."/>
            <person name="Grierson D."/>
            <person name="Xu C."/>
            <person name="Chen K."/>
        </authorList>
    </citation>
    <scope>NUCLEOTIDE SEQUENCE [LARGE SCALE GENOMIC DNA]</scope>
    <source>
        <strain evidence="2">01-14</strain>
        <tissue evidence="2">Leaf</tissue>
    </source>
</reference>
<comment type="caution">
    <text evidence="2">The sequence shown here is derived from an EMBL/GenBank/DDBJ whole genome shotgun (WGS) entry which is preliminary data.</text>
</comment>
<gene>
    <name evidence="2" type="ORF">WN944_014287</name>
</gene>
<feature type="transmembrane region" description="Helical" evidence="1">
    <location>
        <begin position="103"/>
        <end position="130"/>
    </location>
</feature>
<dbReference type="PANTHER" id="PTHR34287:SF12">
    <property type="match status" value="1"/>
</dbReference>
<evidence type="ECO:0000313" key="3">
    <source>
        <dbReference type="Proteomes" id="UP001428341"/>
    </source>
</evidence>
<evidence type="ECO:0000256" key="1">
    <source>
        <dbReference type="SAM" id="Phobius"/>
    </source>
</evidence>
<proteinExistence type="predicted"/>
<keyword evidence="1" id="KW-0472">Membrane</keyword>